<dbReference type="EMBL" id="SMKY01000036">
    <property type="protein sequence ID" value="TDD85471.1"/>
    <property type="molecule type" value="Genomic_DNA"/>
</dbReference>
<feature type="coiled-coil region" evidence="1">
    <location>
        <begin position="96"/>
        <end position="123"/>
    </location>
</feature>
<proteinExistence type="predicted"/>
<evidence type="ECO:0000256" key="1">
    <source>
        <dbReference type="SAM" id="Coils"/>
    </source>
</evidence>
<evidence type="ECO:0008006" key="4">
    <source>
        <dbReference type="Google" id="ProtNLM"/>
    </source>
</evidence>
<organism evidence="2 3">
    <name type="scientific">Actinomadura darangshiensis</name>
    <dbReference type="NCBI Taxonomy" id="705336"/>
    <lineage>
        <taxon>Bacteria</taxon>
        <taxon>Bacillati</taxon>
        <taxon>Actinomycetota</taxon>
        <taxon>Actinomycetes</taxon>
        <taxon>Streptosporangiales</taxon>
        <taxon>Thermomonosporaceae</taxon>
        <taxon>Actinomadura</taxon>
    </lineage>
</organism>
<reference evidence="2 3" key="1">
    <citation type="submission" date="2019-03" db="EMBL/GenBank/DDBJ databases">
        <title>Draft genome sequences of novel Actinobacteria.</title>
        <authorList>
            <person name="Sahin N."/>
            <person name="Ay H."/>
            <person name="Saygin H."/>
        </authorList>
    </citation>
    <scope>NUCLEOTIDE SEQUENCE [LARGE SCALE GENOMIC DNA]</scope>
    <source>
        <strain evidence="2 3">DSM 45941</strain>
    </source>
</reference>
<accession>A0A4R5BGF5</accession>
<comment type="caution">
    <text evidence="2">The sequence shown here is derived from an EMBL/GenBank/DDBJ whole genome shotgun (WGS) entry which is preliminary data.</text>
</comment>
<evidence type="ECO:0000313" key="2">
    <source>
        <dbReference type="EMBL" id="TDD85471.1"/>
    </source>
</evidence>
<evidence type="ECO:0000313" key="3">
    <source>
        <dbReference type="Proteomes" id="UP000295578"/>
    </source>
</evidence>
<name>A0A4R5BGF5_9ACTN</name>
<keyword evidence="3" id="KW-1185">Reference proteome</keyword>
<keyword evidence="1" id="KW-0175">Coiled coil</keyword>
<gene>
    <name evidence="2" type="ORF">E1293_11065</name>
</gene>
<sequence length="197" mass="21887">MLFRQEVLEGIAGGRIDRVFRVWAEPRVRAGSTQRTRAGIIVIDSVTAVTPEEITEDDALRSGFKDRAALLTALSKSTKEGGYHRVMLHLGGPDPRTELAANADLTEQELADLKAALDAIDNRGQRVPWTREVLRLIEEHPGLRALGLAEHLGRDRLPFKADVRRLKALGLTESLETGYRLSPRGKVLMAYLRSLTE</sequence>
<dbReference type="OrthoDB" id="121143at2"/>
<dbReference type="RefSeq" id="WP_132196624.1">
    <property type="nucleotide sequence ID" value="NZ_SMKY01000036.1"/>
</dbReference>
<protein>
    <recommendedName>
        <fullName evidence="4">ASCH domain-containing protein</fullName>
    </recommendedName>
</protein>
<dbReference type="AlphaFoldDB" id="A0A4R5BGF5"/>
<dbReference type="Proteomes" id="UP000295578">
    <property type="component" value="Unassembled WGS sequence"/>
</dbReference>